<comment type="caution">
    <text evidence="1">The sequence shown here is derived from an EMBL/GenBank/DDBJ whole genome shotgun (WGS) entry which is preliminary data.</text>
</comment>
<organism evidence="1">
    <name type="scientific">marine sediment metagenome</name>
    <dbReference type="NCBI Taxonomy" id="412755"/>
    <lineage>
        <taxon>unclassified sequences</taxon>
        <taxon>metagenomes</taxon>
        <taxon>ecological metagenomes</taxon>
    </lineage>
</organism>
<reference evidence="1" key="1">
    <citation type="journal article" date="2015" name="Nature">
        <title>Complex archaea that bridge the gap between prokaryotes and eukaryotes.</title>
        <authorList>
            <person name="Spang A."/>
            <person name="Saw J.H."/>
            <person name="Jorgensen S.L."/>
            <person name="Zaremba-Niedzwiedzka K."/>
            <person name="Martijn J."/>
            <person name="Lind A.E."/>
            <person name="van Eijk R."/>
            <person name="Schleper C."/>
            <person name="Guy L."/>
            <person name="Ettema T.J."/>
        </authorList>
    </citation>
    <scope>NUCLEOTIDE SEQUENCE</scope>
</reference>
<evidence type="ECO:0000313" key="1">
    <source>
        <dbReference type="EMBL" id="KKM83157.1"/>
    </source>
</evidence>
<name>A0A0F9NPG0_9ZZZZ</name>
<gene>
    <name evidence="1" type="ORF">LCGC14_1312300</name>
</gene>
<sequence length="137" mass="15717">MKELSLRQKVFKYMKDNPDTSNSAIQLKFNDDSANSVKTYRTQWLKKNKLPGPKEGKESIVEKKLKELVEAVKYTKVNEETIEKTLLELVNMRAIDAGLVRCMIDFFVKIKGKTDEIEDKIDMEALKEIGINITSSS</sequence>
<protein>
    <submittedName>
        <fullName evidence="1">Uncharacterized protein</fullName>
    </submittedName>
</protein>
<dbReference type="EMBL" id="LAZR01007757">
    <property type="protein sequence ID" value="KKM83157.1"/>
    <property type="molecule type" value="Genomic_DNA"/>
</dbReference>
<proteinExistence type="predicted"/>
<accession>A0A0F9NPG0</accession>
<dbReference type="AlphaFoldDB" id="A0A0F9NPG0"/>